<feature type="transmembrane region" description="Helical" evidence="5">
    <location>
        <begin position="46"/>
        <end position="65"/>
    </location>
</feature>
<proteinExistence type="predicted"/>
<dbReference type="PANTHER" id="PTHR37422">
    <property type="entry name" value="TEICHURONIC ACID BIOSYNTHESIS PROTEIN TUAE"/>
    <property type="match status" value="1"/>
</dbReference>
<feature type="transmembrane region" description="Helical" evidence="5">
    <location>
        <begin position="193"/>
        <end position="209"/>
    </location>
</feature>
<dbReference type="GO" id="GO:0016874">
    <property type="term" value="F:ligase activity"/>
    <property type="evidence" value="ECO:0007669"/>
    <property type="project" value="UniProtKB-KW"/>
</dbReference>
<feature type="transmembrane region" description="Helical" evidence="5">
    <location>
        <begin position="12"/>
        <end position="34"/>
    </location>
</feature>
<dbReference type="Proteomes" id="UP001056535">
    <property type="component" value="Chromosome"/>
</dbReference>
<evidence type="ECO:0000256" key="5">
    <source>
        <dbReference type="SAM" id="Phobius"/>
    </source>
</evidence>
<evidence type="ECO:0000259" key="6">
    <source>
        <dbReference type="Pfam" id="PF04932"/>
    </source>
</evidence>
<evidence type="ECO:0000256" key="1">
    <source>
        <dbReference type="ARBA" id="ARBA00004141"/>
    </source>
</evidence>
<feature type="domain" description="O-antigen ligase-related" evidence="6">
    <location>
        <begin position="160"/>
        <end position="287"/>
    </location>
</feature>
<comment type="subcellular location">
    <subcellularLocation>
        <location evidence="1">Membrane</location>
        <topology evidence="1">Multi-pass membrane protein</topology>
    </subcellularLocation>
</comment>
<feature type="transmembrane region" description="Helical" evidence="5">
    <location>
        <begin position="280"/>
        <end position="299"/>
    </location>
</feature>
<dbReference type="EMBL" id="CP099490">
    <property type="protein sequence ID" value="USQ76586.1"/>
    <property type="molecule type" value="Genomic_DNA"/>
</dbReference>
<organism evidence="7 8">
    <name type="scientific">Ornithinimicrobium cryptoxanthini</name>
    <dbReference type="NCBI Taxonomy" id="2934161"/>
    <lineage>
        <taxon>Bacteria</taxon>
        <taxon>Bacillati</taxon>
        <taxon>Actinomycetota</taxon>
        <taxon>Actinomycetes</taxon>
        <taxon>Micrococcales</taxon>
        <taxon>Ornithinimicrobiaceae</taxon>
        <taxon>Ornithinimicrobium</taxon>
    </lineage>
</organism>
<gene>
    <name evidence="7" type="ORF">NF557_01250</name>
</gene>
<feature type="transmembrane region" description="Helical" evidence="5">
    <location>
        <begin position="158"/>
        <end position="187"/>
    </location>
</feature>
<keyword evidence="8" id="KW-1185">Reference proteome</keyword>
<keyword evidence="4 5" id="KW-0472">Membrane</keyword>
<dbReference type="InterPro" id="IPR007016">
    <property type="entry name" value="O-antigen_ligase-rel_domated"/>
</dbReference>
<feature type="transmembrane region" description="Helical" evidence="5">
    <location>
        <begin position="71"/>
        <end position="90"/>
    </location>
</feature>
<keyword evidence="2 5" id="KW-0812">Transmembrane</keyword>
<evidence type="ECO:0000256" key="4">
    <source>
        <dbReference type="ARBA" id="ARBA00023136"/>
    </source>
</evidence>
<accession>A0ABY4YIG4</accession>
<sequence length="356" mass="38065">MFVAGMALPLDGITVLGYPISTGAALLVFLVTILNNPIATHRLVPAWIMAAALAVPLWLAVSAWQNEQWTFSRLGTAAAWAGLIFVVGTGRAHAPSLARGALTGLIVAVVTFYAGLSPNTYDWRLTGWISDPNGVAMTVLALGVPSTVWATRRPWVQLVLMVFLSGMVLATLSRTGIFALFLAFAWVLVLRKQNLIGAVLAAWLAAYVFENAPDRIKYWGPFDDRGGSDALRERVLAAEKELVATHQWIGHGPGTATVEVADGVRLFFHSSYLSARVEGGWILLGLILVVVVAAFLLLARTTQSGNTGWLQASIIGLLVTATNIGEALLTPAAALAVGLAISWWAKRSANEEERSV</sequence>
<keyword evidence="7" id="KW-0436">Ligase</keyword>
<dbReference type="RefSeq" id="WP_252621290.1">
    <property type="nucleotide sequence ID" value="NZ_CP099490.1"/>
</dbReference>
<protein>
    <submittedName>
        <fullName evidence="7">O-antigen ligase family protein</fullName>
    </submittedName>
</protein>
<evidence type="ECO:0000313" key="8">
    <source>
        <dbReference type="Proteomes" id="UP001056535"/>
    </source>
</evidence>
<dbReference type="InterPro" id="IPR051533">
    <property type="entry name" value="WaaL-like"/>
</dbReference>
<feature type="transmembrane region" description="Helical" evidence="5">
    <location>
        <begin position="97"/>
        <end position="114"/>
    </location>
</feature>
<evidence type="ECO:0000256" key="3">
    <source>
        <dbReference type="ARBA" id="ARBA00022989"/>
    </source>
</evidence>
<dbReference type="PANTHER" id="PTHR37422:SF13">
    <property type="entry name" value="LIPOPOLYSACCHARIDE BIOSYNTHESIS PROTEIN PA4999-RELATED"/>
    <property type="match status" value="1"/>
</dbReference>
<name>A0ABY4YIG4_9MICO</name>
<dbReference type="Pfam" id="PF04932">
    <property type="entry name" value="Wzy_C"/>
    <property type="match status" value="1"/>
</dbReference>
<evidence type="ECO:0000256" key="2">
    <source>
        <dbReference type="ARBA" id="ARBA00022692"/>
    </source>
</evidence>
<evidence type="ECO:0000313" key="7">
    <source>
        <dbReference type="EMBL" id="USQ76586.1"/>
    </source>
</evidence>
<reference evidence="7" key="1">
    <citation type="submission" date="2022-06" db="EMBL/GenBank/DDBJ databases">
        <title>Ornithinimicrobium JY.X270.</title>
        <authorList>
            <person name="Huang Y."/>
        </authorList>
    </citation>
    <scope>NUCLEOTIDE SEQUENCE</scope>
    <source>
        <strain evidence="7">JY.X270</strain>
    </source>
</reference>
<keyword evidence="3 5" id="KW-1133">Transmembrane helix</keyword>